<keyword evidence="4" id="KW-0810">Translation regulation</keyword>
<feature type="region of interest" description="Disordered" evidence="7">
    <location>
        <begin position="655"/>
        <end position="688"/>
    </location>
</feature>
<feature type="compositionally biased region" description="Basic and acidic residues" evidence="7">
    <location>
        <begin position="298"/>
        <end position="308"/>
    </location>
</feature>
<feature type="compositionally biased region" description="Polar residues" evidence="7">
    <location>
        <begin position="755"/>
        <end position="790"/>
    </location>
</feature>
<gene>
    <name evidence="10" type="ORF">ZHD862_LOCUS26966</name>
</gene>
<dbReference type="PROSITE" id="PS51363">
    <property type="entry name" value="W2"/>
    <property type="match status" value="1"/>
</dbReference>
<dbReference type="Pfam" id="PF02020">
    <property type="entry name" value="W2"/>
    <property type="match status" value="1"/>
</dbReference>
<dbReference type="InterPro" id="IPR003307">
    <property type="entry name" value="W2_domain"/>
</dbReference>
<evidence type="ECO:0000259" key="9">
    <source>
        <dbReference type="PROSITE" id="PS51366"/>
    </source>
</evidence>
<accession>A0A815CCC2</accession>
<dbReference type="GO" id="GO:0003743">
    <property type="term" value="F:translation initiation factor activity"/>
    <property type="evidence" value="ECO:0007669"/>
    <property type="project" value="UniProtKB-KW"/>
</dbReference>
<reference evidence="10" key="1">
    <citation type="submission" date="2021-02" db="EMBL/GenBank/DDBJ databases">
        <authorList>
            <person name="Nowell W R."/>
        </authorList>
    </citation>
    <scope>NUCLEOTIDE SEQUENCE</scope>
</reference>
<comment type="caution">
    <text evidence="10">The sequence shown here is derived from an EMBL/GenBank/DDBJ whole genome shotgun (WGS) entry which is preliminary data.</text>
</comment>
<keyword evidence="3" id="KW-0597">Phosphoprotein</keyword>
<proteinExistence type="inferred from homology"/>
<feature type="region of interest" description="Disordered" evidence="7">
    <location>
        <begin position="734"/>
        <end position="790"/>
    </location>
</feature>
<keyword evidence="2" id="KW-0396">Initiation factor</keyword>
<feature type="region of interest" description="Disordered" evidence="7">
    <location>
        <begin position="249"/>
        <end position="308"/>
    </location>
</feature>
<keyword evidence="6" id="KW-0175">Coiled coil</keyword>
<dbReference type="SMART" id="SM00515">
    <property type="entry name" value="eIF5C"/>
    <property type="match status" value="1"/>
</dbReference>
<comment type="similarity">
    <text evidence="1">Belongs to the eukaryotic initiation factor 4G family.</text>
</comment>
<feature type="domain" description="W2" evidence="8">
    <location>
        <begin position="1016"/>
        <end position="1185"/>
    </location>
</feature>
<evidence type="ECO:0000313" key="10">
    <source>
        <dbReference type="EMBL" id="CAF1281687.1"/>
    </source>
</evidence>
<keyword evidence="5" id="KW-0648">Protein biosynthesis</keyword>
<feature type="domain" description="MI" evidence="9">
    <location>
        <begin position="830"/>
        <end position="960"/>
    </location>
</feature>
<feature type="compositionally biased region" description="Low complexity" evidence="7">
    <location>
        <begin position="287"/>
        <end position="297"/>
    </location>
</feature>
<dbReference type="Gene3D" id="1.25.40.180">
    <property type="match status" value="3"/>
</dbReference>
<evidence type="ECO:0000256" key="4">
    <source>
        <dbReference type="ARBA" id="ARBA00022845"/>
    </source>
</evidence>
<sequence length="1185" mass="136151">MRSTMNSSYTQQPFIQPPLLVSEISYGNNAGSYIQQPPYQSCPILNTPSTNYNQPTSFYRPQQPNQLNHLPQNSFAPTDGFLQQSSVASQWNPQQITCQQSYGSTNTYFDSTTCLQPDLSTSIVYSSQSRPSQIRQKNILLVRDPASKEIINLGDEQSSPSSSSNKSSSIDSTLKLPIGSKHTSNIPLKFVENTTFSKNIEQECHQGSEHSTSILPTTFDNQSLWINSDLSESHISNVSENKEQLKDEVDNIQHGEEPVATPEKETDIEDGTNLSDSLKLHEQSDIESTTTCESETSSDVHNDTKETSENNFFIETTYSSNNDIPFESTLSIPNISISSSNFQYTRQKLLALRAHRLSKIRPASLPNIPTIVLAKPNIPINTDSEVNEQVLREVRLILNKITPDTYEKLLKKLESLDICNRVRLEGMINIFFTKAIEDISFCHIYADLCKYFQKKQVTVPDENDIMKTYVFQNLLLQQCQQEFENDYRQEIEYDRRKAEIDQIVNDEIKKKEEIDNLDENLARAKRKKFGNIVFIGELFIVQMLTDSIMYQCIDYLLNEHDDEESLDCLCRLLRSVGETLEINAKKNSNTKKILLTHYRKLENITRQSNISSRIRFAIQDIMEMRKNGWIARRPQEKPKKIEQIHEEELQRERNEVKKIGHNGHHSQSYKGSHRSHEQLTVKKPELNRSDHRFVVESLRRLQADDKQYQGSTSLKFAPMGGLKKWSTVEKKTVKNDQSITNRHNTSSPSSPQSPKTNRFYQLHSMSNNSPIENQTHPTRENNASKSENTSQLLKKNVSEDYQRNSSINSNTSLSSDEIENKKTILFDEEKILERVRSLVKEYTENYSTQSDVPIRDAIDDFIDFCTSNVKEQALIVQELMTNVLESKALARVAIGRLLDAVIHKKILSNEGFLSGFQSVVDLAPDLAIDIPHIWQYIGEIIGSFLIGTSSSSHIDLLTAIFQKIPDTKSKQMFEYIIRYAVEFSSKEHVRKLWQSSTLTFEKTLKVDLIDSAFVHEFEWLINSSSAHPDLELVKLFKNINNQDLDIVAYINHHLNSSEKFFIRTIVFSYLESCLMIGQNQEKRIQEDIARSHIGVLKAFINNSSDIEIQIIYAIQHFVYQFDHPPKMAAFFFDLFYEEDCVSEDSFFQWCESPDPLEIEGHTNIVNSTTNFFTWLKETDEQETSS</sequence>
<evidence type="ECO:0000256" key="2">
    <source>
        <dbReference type="ARBA" id="ARBA00022540"/>
    </source>
</evidence>
<evidence type="ECO:0000256" key="5">
    <source>
        <dbReference type="ARBA" id="ARBA00022917"/>
    </source>
</evidence>
<dbReference type="Proteomes" id="UP000663864">
    <property type="component" value="Unassembled WGS sequence"/>
</dbReference>
<dbReference type="PANTHER" id="PTHR23253">
    <property type="entry name" value="EUKARYOTIC TRANSLATION INITIATION FACTOR 4 GAMMA"/>
    <property type="match status" value="1"/>
</dbReference>
<evidence type="ECO:0000259" key="8">
    <source>
        <dbReference type="PROSITE" id="PS51363"/>
    </source>
</evidence>
<dbReference type="InterPro" id="IPR016024">
    <property type="entry name" value="ARM-type_fold"/>
</dbReference>
<dbReference type="Pfam" id="PF02847">
    <property type="entry name" value="MA3"/>
    <property type="match status" value="1"/>
</dbReference>
<dbReference type="Pfam" id="PF02854">
    <property type="entry name" value="MIF4G"/>
    <property type="match status" value="1"/>
</dbReference>
<dbReference type="AlphaFoldDB" id="A0A815CCC2"/>
<evidence type="ECO:0000256" key="6">
    <source>
        <dbReference type="SAM" id="Coils"/>
    </source>
</evidence>
<dbReference type="SUPFAM" id="SSF48371">
    <property type="entry name" value="ARM repeat"/>
    <property type="match status" value="3"/>
</dbReference>
<name>A0A815CCC2_9BILA</name>
<feature type="compositionally biased region" description="Polar residues" evidence="7">
    <location>
        <begin position="735"/>
        <end position="745"/>
    </location>
</feature>
<evidence type="ECO:0000313" key="11">
    <source>
        <dbReference type="Proteomes" id="UP000663864"/>
    </source>
</evidence>
<dbReference type="GO" id="GO:0003723">
    <property type="term" value="F:RNA binding"/>
    <property type="evidence" value="ECO:0007669"/>
    <property type="project" value="InterPro"/>
</dbReference>
<feature type="region of interest" description="Disordered" evidence="7">
    <location>
        <begin position="152"/>
        <end position="177"/>
    </location>
</feature>
<evidence type="ECO:0000256" key="7">
    <source>
        <dbReference type="SAM" id="MobiDB-lite"/>
    </source>
</evidence>
<organism evidence="10 11">
    <name type="scientific">Rotaria sordida</name>
    <dbReference type="NCBI Taxonomy" id="392033"/>
    <lineage>
        <taxon>Eukaryota</taxon>
        <taxon>Metazoa</taxon>
        <taxon>Spiralia</taxon>
        <taxon>Gnathifera</taxon>
        <taxon>Rotifera</taxon>
        <taxon>Eurotatoria</taxon>
        <taxon>Bdelloidea</taxon>
        <taxon>Philodinida</taxon>
        <taxon>Philodinidae</taxon>
        <taxon>Rotaria</taxon>
    </lineage>
</organism>
<feature type="compositionally biased region" description="Low complexity" evidence="7">
    <location>
        <begin position="158"/>
        <end position="172"/>
    </location>
</feature>
<dbReference type="EMBL" id="CAJNOT010002077">
    <property type="protein sequence ID" value="CAF1281687.1"/>
    <property type="molecule type" value="Genomic_DNA"/>
</dbReference>
<dbReference type="GO" id="GO:0006417">
    <property type="term" value="P:regulation of translation"/>
    <property type="evidence" value="ECO:0007669"/>
    <property type="project" value="UniProtKB-KW"/>
</dbReference>
<feature type="coiled-coil region" evidence="6">
    <location>
        <begin position="500"/>
        <end position="527"/>
    </location>
</feature>
<dbReference type="InterPro" id="IPR003890">
    <property type="entry name" value="MIF4G-like_typ-3"/>
</dbReference>
<dbReference type="PROSITE" id="PS51366">
    <property type="entry name" value="MI"/>
    <property type="match status" value="1"/>
</dbReference>
<evidence type="ECO:0000256" key="3">
    <source>
        <dbReference type="ARBA" id="ARBA00022553"/>
    </source>
</evidence>
<protein>
    <submittedName>
        <fullName evidence="10">Uncharacterized protein</fullName>
    </submittedName>
</protein>
<feature type="compositionally biased region" description="Basic and acidic residues" evidence="7">
    <location>
        <begin position="249"/>
        <end position="265"/>
    </location>
</feature>
<dbReference type="SMART" id="SM00543">
    <property type="entry name" value="MIF4G"/>
    <property type="match status" value="1"/>
</dbReference>
<feature type="compositionally biased region" description="Basic and acidic residues" evidence="7">
    <location>
        <begin position="674"/>
        <end position="688"/>
    </location>
</feature>
<evidence type="ECO:0000256" key="1">
    <source>
        <dbReference type="ARBA" id="ARBA00005775"/>
    </source>
</evidence>
<dbReference type="InterPro" id="IPR003891">
    <property type="entry name" value="Initiation_fac_eIF4g_MI"/>
</dbReference>